<dbReference type="OrthoDB" id="269173at2759"/>
<feature type="transmembrane region" description="Helical" evidence="5">
    <location>
        <begin position="73"/>
        <end position="93"/>
    </location>
</feature>
<dbReference type="AlphaFoldDB" id="A0A2S5BAI0"/>
<evidence type="ECO:0000256" key="4">
    <source>
        <dbReference type="ARBA" id="ARBA00023136"/>
    </source>
</evidence>
<proteinExistence type="predicted"/>
<gene>
    <name evidence="6" type="ORF">BMF94_3269</name>
</gene>
<keyword evidence="7" id="KW-1185">Reference proteome</keyword>
<dbReference type="PANTHER" id="PTHR43461">
    <property type="entry name" value="TRANSMEMBRANE PROTEIN 256"/>
    <property type="match status" value="1"/>
</dbReference>
<feature type="transmembrane region" description="Helical" evidence="5">
    <location>
        <begin position="42"/>
        <end position="61"/>
    </location>
</feature>
<evidence type="ECO:0000256" key="5">
    <source>
        <dbReference type="SAM" id="Phobius"/>
    </source>
</evidence>
<reference evidence="6 7" key="1">
    <citation type="journal article" date="2018" name="Front. Microbiol.">
        <title>Prospects for Fungal Bioremediation of Acidic Radioactive Waste Sites: Characterization and Genome Sequence of Rhodotorula taiwanensis MD1149.</title>
        <authorList>
            <person name="Tkavc R."/>
            <person name="Matrosova V.Y."/>
            <person name="Grichenko O.E."/>
            <person name="Gostincar C."/>
            <person name="Volpe R.P."/>
            <person name="Klimenkova P."/>
            <person name="Gaidamakova E.K."/>
            <person name="Zhou C.E."/>
            <person name="Stewart B.J."/>
            <person name="Lyman M.G."/>
            <person name="Malfatti S.A."/>
            <person name="Rubinfeld B."/>
            <person name="Courtot M."/>
            <person name="Singh J."/>
            <person name="Dalgard C.L."/>
            <person name="Hamilton T."/>
            <person name="Frey K.G."/>
            <person name="Gunde-Cimerman N."/>
            <person name="Dugan L."/>
            <person name="Daly M.J."/>
        </authorList>
    </citation>
    <scope>NUCLEOTIDE SEQUENCE [LARGE SCALE GENOMIC DNA]</scope>
    <source>
        <strain evidence="6 7">MD1149</strain>
    </source>
</reference>
<dbReference type="InterPro" id="IPR006696">
    <property type="entry name" value="DUF423"/>
</dbReference>
<evidence type="ECO:0000256" key="1">
    <source>
        <dbReference type="ARBA" id="ARBA00004141"/>
    </source>
</evidence>
<comment type="subcellular location">
    <subcellularLocation>
        <location evidence="1">Membrane</location>
        <topology evidence="1">Multi-pass membrane protein</topology>
    </subcellularLocation>
</comment>
<keyword evidence="4 5" id="KW-0472">Membrane</keyword>
<dbReference type="Proteomes" id="UP000237144">
    <property type="component" value="Unassembled WGS sequence"/>
</dbReference>
<evidence type="ECO:0000313" key="6">
    <source>
        <dbReference type="EMBL" id="POY73731.1"/>
    </source>
</evidence>
<sequence>MPIFPASATLAWKAGALLTSSGIMAGAFGAHALAPRLGDKAATWGMASQYAILNGIGLLAISQHPVYSKRLATPLIIAGTTLFSGSIFALLLYREKMGALTKIVGPSTPVGGVLMIAGYLSLLF</sequence>
<dbReference type="Pfam" id="PF04241">
    <property type="entry name" value="DUF423"/>
    <property type="match status" value="1"/>
</dbReference>
<dbReference type="GO" id="GO:0016020">
    <property type="term" value="C:membrane"/>
    <property type="evidence" value="ECO:0007669"/>
    <property type="project" value="UniProtKB-SubCell"/>
</dbReference>
<evidence type="ECO:0000256" key="3">
    <source>
        <dbReference type="ARBA" id="ARBA00022989"/>
    </source>
</evidence>
<dbReference type="PANTHER" id="PTHR43461:SF1">
    <property type="entry name" value="TRANSMEMBRANE PROTEIN 256"/>
    <property type="match status" value="1"/>
</dbReference>
<dbReference type="EMBL" id="PJQD01000035">
    <property type="protein sequence ID" value="POY73731.1"/>
    <property type="molecule type" value="Genomic_DNA"/>
</dbReference>
<name>A0A2S5BAI0_9BASI</name>
<organism evidence="6 7">
    <name type="scientific">Rhodotorula taiwanensis</name>
    <dbReference type="NCBI Taxonomy" id="741276"/>
    <lineage>
        <taxon>Eukaryota</taxon>
        <taxon>Fungi</taxon>
        <taxon>Dikarya</taxon>
        <taxon>Basidiomycota</taxon>
        <taxon>Pucciniomycotina</taxon>
        <taxon>Microbotryomycetes</taxon>
        <taxon>Sporidiobolales</taxon>
        <taxon>Sporidiobolaceae</taxon>
        <taxon>Rhodotorula</taxon>
    </lineage>
</organism>
<feature type="transmembrane region" description="Helical" evidence="5">
    <location>
        <begin position="99"/>
        <end position="122"/>
    </location>
</feature>
<evidence type="ECO:0008006" key="8">
    <source>
        <dbReference type="Google" id="ProtNLM"/>
    </source>
</evidence>
<comment type="caution">
    <text evidence="6">The sequence shown here is derived from an EMBL/GenBank/DDBJ whole genome shotgun (WGS) entry which is preliminary data.</text>
</comment>
<keyword evidence="3 5" id="KW-1133">Transmembrane helix</keyword>
<accession>A0A2S5BAI0</accession>
<protein>
    <recommendedName>
        <fullName evidence="8">DUF423-domain-containing protein</fullName>
    </recommendedName>
</protein>
<evidence type="ECO:0000313" key="7">
    <source>
        <dbReference type="Proteomes" id="UP000237144"/>
    </source>
</evidence>
<keyword evidence="2 5" id="KW-0812">Transmembrane</keyword>
<evidence type="ECO:0000256" key="2">
    <source>
        <dbReference type="ARBA" id="ARBA00022692"/>
    </source>
</evidence>